<keyword evidence="6 7" id="KW-0665">Pyrimidine biosynthesis</keyword>
<comment type="caution">
    <text evidence="7">Lacks conserved residue(s) required for the propagation of feature annotation.</text>
</comment>
<evidence type="ECO:0000259" key="8">
    <source>
        <dbReference type="Pfam" id="PF00156"/>
    </source>
</evidence>
<feature type="binding site" evidence="7">
    <location>
        <position position="87"/>
    </location>
    <ligand>
        <name>5-phospho-alpha-D-ribose 1-diphosphate</name>
        <dbReference type="ChEBI" id="CHEBI:58017"/>
        <note>ligand shared between dimeric partners</note>
    </ligand>
</feature>
<dbReference type="EC" id="2.4.2.10" evidence="2 7"/>
<dbReference type="Proteomes" id="UP000671862">
    <property type="component" value="Chromosome"/>
</dbReference>
<dbReference type="EMBL" id="CP071446">
    <property type="protein sequence ID" value="QTA38313.1"/>
    <property type="molecule type" value="Genomic_DNA"/>
</dbReference>
<evidence type="ECO:0000256" key="6">
    <source>
        <dbReference type="ARBA" id="ARBA00022975"/>
    </source>
</evidence>
<evidence type="ECO:0000256" key="2">
    <source>
        <dbReference type="ARBA" id="ARBA00011971"/>
    </source>
</evidence>
<evidence type="ECO:0000313" key="10">
    <source>
        <dbReference type="Proteomes" id="UP000671862"/>
    </source>
</evidence>
<sequence length="186" mass="20900">MDVLEILKKTNAVLKGHFLLSSGLHSNTYIQCAQALKYPEYAEAFGKRLAELFPEKPDYVISPALGGIIIGYEVARSFNVPFIFTERNENGKMELRRNFQIEEGKKVIIVEDVITTGKSTKEVINAIKKYSPKIISIGCIVNRSKENHIENLSIKSLIKINVETYEPTDCPLCKKGLDIVKPGSRK</sequence>
<dbReference type="GO" id="GO:0004588">
    <property type="term" value="F:orotate phosphoribosyltransferase activity"/>
    <property type="evidence" value="ECO:0007669"/>
    <property type="project" value="UniProtKB-EC"/>
</dbReference>
<dbReference type="CDD" id="cd06223">
    <property type="entry name" value="PRTases_typeI"/>
    <property type="match status" value="1"/>
</dbReference>
<dbReference type="PANTHER" id="PTHR19278:SF9">
    <property type="entry name" value="URIDINE 5'-MONOPHOSPHATE SYNTHASE"/>
    <property type="match status" value="1"/>
</dbReference>
<dbReference type="InterPro" id="IPR006273">
    <property type="entry name" value="Orotate_PRibTrfase_bac"/>
</dbReference>
<dbReference type="InterPro" id="IPR029057">
    <property type="entry name" value="PRTase-like"/>
</dbReference>
<dbReference type="Gene3D" id="3.40.50.2020">
    <property type="match status" value="1"/>
</dbReference>
<comment type="subunit">
    <text evidence="7">Homodimer.</text>
</comment>
<feature type="domain" description="Phosphoribosyltransferase" evidence="8">
    <location>
        <begin position="42"/>
        <end position="158"/>
    </location>
</feature>
<dbReference type="NCBIfam" id="TIGR01367">
    <property type="entry name" value="pyrE_Therm"/>
    <property type="match status" value="1"/>
</dbReference>
<keyword evidence="5 7" id="KW-0460">Magnesium</keyword>
<dbReference type="Pfam" id="PF00156">
    <property type="entry name" value="Pribosyltran"/>
    <property type="match status" value="1"/>
</dbReference>
<proteinExistence type="inferred from homology"/>
<name>A0ABX7SA83_9BACT</name>
<keyword evidence="3 7" id="KW-0328">Glycosyltransferase</keyword>
<organism evidence="9 10">
    <name type="scientific">Thermosipho ferrireducens</name>
    <dbReference type="NCBI Taxonomy" id="2571116"/>
    <lineage>
        <taxon>Bacteria</taxon>
        <taxon>Thermotogati</taxon>
        <taxon>Thermotogota</taxon>
        <taxon>Thermotogae</taxon>
        <taxon>Thermotogales</taxon>
        <taxon>Fervidobacteriaceae</taxon>
        <taxon>Thermosipho</taxon>
    </lineage>
</organism>
<comment type="pathway">
    <text evidence="1 7">Pyrimidine metabolism; UMP biosynthesis via de novo pathway; UMP from orotate: step 1/2.</text>
</comment>
<evidence type="ECO:0000256" key="5">
    <source>
        <dbReference type="ARBA" id="ARBA00022842"/>
    </source>
</evidence>
<comment type="cofactor">
    <cofactor evidence="7">
        <name>Mg(2+)</name>
        <dbReference type="ChEBI" id="CHEBI:18420"/>
    </cofactor>
</comment>
<evidence type="ECO:0000256" key="4">
    <source>
        <dbReference type="ARBA" id="ARBA00022679"/>
    </source>
</evidence>
<reference evidence="9 10" key="1">
    <citation type="submission" date="2021-03" db="EMBL/GenBank/DDBJ databases">
        <title>Thermosipho ferrireducens sp.nov., an anaerobic thermophilic iron-reducing bacterium isolated from a deep-sea hydrothermal sulfide deposits.</title>
        <authorList>
            <person name="Zeng X."/>
            <person name="Chen Y."/>
            <person name="Shao Z."/>
        </authorList>
    </citation>
    <scope>NUCLEOTIDE SEQUENCE [LARGE SCALE GENOMIC DNA]</scope>
    <source>
        <strain evidence="9 10">JL129W03</strain>
    </source>
</reference>
<comment type="similarity">
    <text evidence="7">Belongs to the purine/pyrimidine phosphoribosyltransferase family. PyrE subfamily.</text>
</comment>
<feature type="binding site" evidence="7">
    <location>
        <position position="115"/>
    </location>
    <ligand>
        <name>orotate</name>
        <dbReference type="ChEBI" id="CHEBI:30839"/>
    </ligand>
</feature>
<dbReference type="PANTHER" id="PTHR19278">
    <property type="entry name" value="OROTATE PHOSPHORIBOSYLTRANSFERASE"/>
    <property type="match status" value="1"/>
</dbReference>
<feature type="binding site" description="in other chain" evidence="7">
    <location>
        <begin position="111"/>
        <end position="119"/>
    </location>
    <ligand>
        <name>5-phospho-alpha-D-ribose 1-diphosphate</name>
        <dbReference type="ChEBI" id="CHEBI:58017"/>
        <note>ligand shared between dimeric partners</note>
    </ligand>
</feature>
<comment type="function">
    <text evidence="7">Catalyzes the transfer of a ribosyl phosphate group from 5-phosphoribose 1-diphosphate to orotate, leading to the formation of orotidine monophosphate (OMP).</text>
</comment>
<protein>
    <recommendedName>
        <fullName evidence="2 7">Orotate phosphoribosyltransferase</fullName>
        <shortName evidence="7">OPRT</shortName>
        <shortName evidence="7">OPRTase</shortName>
        <ecNumber evidence="2 7">2.4.2.10</ecNumber>
    </recommendedName>
</protein>
<comment type="catalytic activity">
    <reaction evidence="7">
        <text>orotidine 5'-phosphate + diphosphate = orotate + 5-phospho-alpha-D-ribose 1-diphosphate</text>
        <dbReference type="Rhea" id="RHEA:10380"/>
        <dbReference type="ChEBI" id="CHEBI:30839"/>
        <dbReference type="ChEBI" id="CHEBI:33019"/>
        <dbReference type="ChEBI" id="CHEBI:57538"/>
        <dbReference type="ChEBI" id="CHEBI:58017"/>
        <dbReference type="EC" id="2.4.2.10"/>
    </reaction>
</comment>
<evidence type="ECO:0000256" key="7">
    <source>
        <dbReference type="HAMAP-Rule" id="MF_01208"/>
    </source>
</evidence>
<dbReference type="SUPFAM" id="SSF53271">
    <property type="entry name" value="PRTase-like"/>
    <property type="match status" value="1"/>
</dbReference>
<dbReference type="RefSeq" id="WP_207567032.1">
    <property type="nucleotide sequence ID" value="NZ_CP071446.1"/>
</dbReference>
<feature type="binding site" evidence="7">
    <location>
        <position position="143"/>
    </location>
    <ligand>
        <name>orotate</name>
        <dbReference type="ChEBI" id="CHEBI:30839"/>
    </ligand>
</feature>
<keyword evidence="10" id="KW-1185">Reference proteome</keyword>
<dbReference type="HAMAP" id="MF_01208">
    <property type="entry name" value="PyrE"/>
    <property type="match status" value="1"/>
</dbReference>
<evidence type="ECO:0000256" key="3">
    <source>
        <dbReference type="ARBA" id="ARBA00022676"/>
    </source>
</evidence>
<dbReference type="InterPro" id="IPR023031">
    <property type="entry name" value="OPRT"/>
</dbReference>
<dbReference type="InterPro" id="IPR000836">
    <property type="entry name" value="PRTase_dom"/>
</dbReference>
<gene>
    <name evidence="7" type="primary">pyrE</name>
    <name evidence="9" type="ORF">JYK00_01890</name>
</gene>
<evidence type="ECO:0000256" key="1">
    <source>
        <dbReference type="ARBA" id="ARBA00004889"/>
    </source>
</evidence>
<evidence type="ECO:0000313" key="9">
    <source>
        <dbReference type="EMBL" id="QTA38313.1"/>
    </source>
</evidence>
<keyword evidence="4 7" id="KW-0808">Transferase</keyword>
<accession>A0ABX7SA83</accession>